<organism evidence="2 3">
    <name type="scientific">Anaerobium acetethylicum</name>
    <dbReference type="NCBI Taxonomy" id="1619234"/>
    <lineage>
        <taxon>Bacteria</taxon>
        <taxon>Bacillati</taxon>
        <taxon>Bacillota</taxon>
        <taxon>Clostridia</taxon>
        <taxon>Lachnospirales</taxon>
        <taxon>Lachnospiraceae</taxon>
        <taxon>Anaerobium</taxon>
    </lineage>
</organism>
<dbReference type="Proteomes" id="UP000199315">
    <property type="component" value="Unassembled WGS sequence"/>
</dbReference>
<dbReference type="CDD" id="cd01651">
    <property type="entry name" value="RT_G2_intron"/>
    <property type="match status" value="1"/>
</dbReference>
<dbReference type="PROSITE" id="PS50878">
    <property type="entry name" value="RT_POL"/>
    <property type="match status" value="1"/>
</dbReference>
<evidence type="ECO:0000259" key="1">
    <source>
        <dbReference type="PROSITE" id="PS50878"/>
    </source>
</evidence>
<keyword evidence="2" id="KW-0695">RNA-directed DNA polymerase</keyword>
<dbReference type="PANTHER" id="PTHR34047:SF8">
    <property type="entry name" value="PROTEIN YKFC"/>
    <property type="match status" value="1"/>
</dbReference>
<proteinExistence type="predicted"/>
<gene>
    <name evidence="2" type="ORF">SAMN05421730_101358</name>
</gene>
<dbReference type="InterPro" id="IPR030931">
    <property type="entry name" value="Group_II_RT_mat"/>
</dbReference>
<dbReference type="GO" id="GO:0003964">
    <property type="term" value="F:RNA-directed DNA polymerase activity"/>
    <property type="evidence" value="ECO:0007669"/>
    <property type="project" value="UniProtKB-KW"/>
</dbReference>
<dbReference type="InterPro" id="IPR051083">
    <property type="entry name" value="GrpII_Intron_Splice-Mob/Def"/>
</dbReference>
<accession>A0A1D3TUL4</accession>
<reference evidence="2 3" key="1">
    <citation type="submission" date="2016-09" db="EMBL/GenBank/DDBJ databases">
        <authorList>
            <person name="Capua I."/>
            <person name="De Benedictis P."/>
            <person name="Joannis T."/>
            <person name="Lombin L.H."/>
            <person name="Cattoli G."/>
        </authorList>
    </citation>
    <scope>NUCLEOTIDE SEQUENCE [LARGE SCALE GENOMIC DNA]</scope>
    <source>
        <strain evidence="2 3">GluBS11</strain>
    </source>
</reference>
<evidence type="ECO:0000313" key="2">
    <source>
        <dbReference type="EMBL" id="SCP97754.1"/>
    </source>
</evidence>
<sequence>MLKKAKLRYNEYYDMQKVFDSLYAASKNGNNFYKLLEIIGSEENIRLAYRNLKTNSGSNTAGTDGKTIEDIKTLTDKEVIDTVRIMLDDFMPSSVRRVFIPKPGSDKKRPLGIPCIWDRLVQQCILQVLEPICEPKFHNHSYGFRSNRGADHAISRTVSMVNMFRHYYCVDVDIKGFFDNVDHGKLLKQIWTLGIRDKRLICIISKILKSEIEGEGIPTKGTPQGGIISPLLSLIVLNELDWWVSDQWETYQPKRFSNKKSFYSYARNYTNLKDGFIVRYADDFKIMCRTYDEAQRWYYATADFLKTRLKLDISPEKSKVVNMKKNSSTYLGFKIKVVPKGKTRYGFIAKTDMSDKAIRKAKTNLKAKIINIQKHTSYIAIENYNSAVRGIQNYYSIATNVYNNLTDVSYALLPTIRIRLRDISKTVPFRETDIEFQRKATGIRDDTKIVKIGSQTLLPITAVRHRSPMNFSQDTTNYTDEGREKIHSNLEKVTELEFEALARGRDPNESVEFNDNRISAFVVQQGNCYITGQKLNANDMKCFRKMPLIQGGTNKHGNIAFVEPRVFNLIFNDNINEAKIQLAKLKLEEVKRNRLNKIRRNYGYQSI</sequence>
<dbReference type="SUPFAM" id="SSF56672">
    <property type="entry name" value="DNA/RNA polymerases"/>
    <property type="match status" value="1"/>
</dbReference>
<dbReference type="EMBL" id="FMKA01000013">
    <property type="protein sequence ID" value="SCP97754.1"/>
    <property type="molecule type" value="Genomic_DNA"/>
</dbReference>
<dbReference type="AlphaFoldDB" id="A0A1D3TUL4"/>
<evidence type="ECO:0000313" key="3">
    <source>
        <dbReference type="Proteomes" id="UP000199315"/>
    </source>
</evidence>
<dbReference type="RefSeq" id="WP_091234166.1">
    <property type="nucleotide sequence ID" value="NZ_FMKA01000013.1"/>
</dbReference>
<dbReference type="PANTHER" id="PTHR34047">
    <property type="entry name" value="NUCLEAR INTRON MATURASE 1, MITOCHONDRIAL-RELATED"/>
    <property type="match status" value="1"/>
</dbReference>
<dbReference type="OrthoDB" id="9788687at2"/>
<keyword evidence="2" id="KW-0548">Nucleotidyltransferase</keyword>
<protein>
    <submittedName>
        <fullName evidence="2">Group II intron reverse transcriptase/maturase</fullName>
    </submittedName>
</protein>
<name>A0A1D3TUL4_9FIRM</name>
<dbReference type="NCBIfam" id="TIGR04416">
    <property type="entry name" value="group_II_RT_mat"/>
    <property type="match status" value="1"/>
</dbReference>
<keyword evidence="3" id="KW-1185">Reference proteome</keyword>
<dbReference type="InterPro" id="IPR043502">
    <property type="entry name" value="DNA/RNA_pol_sf"/>
</dbReference>
<dbReference type="Pfam" id="PF00078">
    <property type="entry name" value="RVT_1"/>
    <property type="match status" value="1"/>
</dbReference>
<keyword evidence="2" id="KW-0808">Transferase</keyword>
<feature type="domain" description="Reverse transcriptase" evidence="1">
    <location>
        <begin position="81"/>
        <end position="335"/>
    </location>
</feature>
<dbReference type="STRING" id="1619234.SAMN05421730_101358"/>
<dbReference type="InterPro" id="IPR000477">
    <property type="entry name" value="RT_dom"/>
</dbReference>